<dbReference type="PROSITE" id="PS50191">
    <property type="entry name" value="CRAL_TRIO"/>
    <property type="match status" value="1"/>
</dbReference>
<feature type="domain" description="DH" evidence="4">
    <location>
        <begin position="512"/>
        <end position="709"/>
    </location>
</feature>
<dbReference type="GO" id="GO:0016358">
    <property type="term" value="P:dendrite development"/>
    <property type="evidence" value="ECO:0007669"/>
    <property type="project" value="TreeGrafter"/>
</dbReference>
<feature type="compositionally biased region" description="Polar residues" evidence="3">
    <location>
        <begin position="164"/>
        <end position="173"/>
    </location>
</feature>
<dbReference type="InterPro" id="IPR035899">
    <property type="entry name" value="DBL_dom_sf"/>
</dbReference>
<feature type="compositionally biased region" description="Basic and acidic residues" evidence="3">
    <location>
        <begin position="148"/>
        <end position="163"/>
    </location>
</feature>
<dbReference type="EMBL" id="JARO02012997">
    <property type="protein sequence ID" value="KPP58916.1"/>
    <property type="molecule type" value="Genomic_DNA"/>
</dbReference>
<evidence type="ECO:0000313" key="7">
    <source>
        <dbReference type="Proteomes" id="UP000034805"/>
    </source>
</evidence>
<dbReference type="InterPro" id="IPR001251">
    <property type="entry name" value="CRAL-TRIO_dom"/>
</dbReference>
<reference evidence="6 7" key="1">
    <citation type="submission" date="2015-08" db="EMBL/GenBank/DDBJ databases">
        <title>The genome of the Asian arowana (Scleropages formosus).</title>
        <authorList>
            <person name="Tan M.H."/>
            <person name="Gan H.M."/>
            <person name="Croft L.J."/>
            <person name="Austin C.M."/>
        </authorList>
    </citation>
    <scope>NUCLEOTIDE SEQUENCE [LARGE SCALE GENOMIC DNA]</scope>
    <source>
        <strain evidence="6">Aro1</strain>
    </source>
</reference>
<dbReference type="Pfam" id="PF00621">
    <property type="entry name" value="RhoGEF"/>
    <property type="match status" value="1"/>
</dbReference>
<dbReference type="SUPFAM" id="SSF48065">
    <property type="entry name" value="DBL homology domain (DH-domain)"/>
    <property type="match status" value="1"/>
</dbReference>
<protein>
    <recommendedName>
        <fullName evidence="8">DH domain-containing protein</fullName>
    </recommendedName>
</protein>
<evidence type="ECO:0000259" key="4">
    <source>
        <dbReference type="PROSITE" id="PS50010"/>
    </source>
</evidence>
<dbReference type="InterPro" id="IPR056466">
    <property type="entry name" value="Spectrin_DBS"/>
</dbReference>
<proteinExistence type="inferred from homology"/>
<dbReference type="GO" id="GO:0005737">
    <property type="term" value="C:cytoplasm"/>
    <property type="evidence" value="ECO:0007669"/>
    <property type="project" value="TreeGrafter"/>
</dbReference>
<dbReference type="PANTHER" id="PTHR22826:SF146">
    <property type="entry name" value="PROTO-ONCOGENE DBL"/>
    <property type="match status" value="1"/>
</dbReference>
<dbReference type="SUPFAM" id="SSF46966">
    <property type="entry name" value="Spectrin repeat"/>
    <property type="match status" value="1"/>
</dbReference>
<dbReference type="GO" id="GO:0005085">
    <property type="term" value="F:guanyl-nucleotide exchange factor activity"/>
    <property type="evidence" value="ECO:0007669"/>
    <property type="project" value="UniProtKB-KW"/>
</dbReference>
<dbReference type="PANTHER" id="PTHR22826">
    <property type="entry name" value="RHO GUANINE EXCHANGE FACTOR-RELATED"/>
    <property type="match status" value="1"/>
</dbReference>
<dbReference type="SMART" id="SM00150">
    <property type="entry name" value="SPEC"/>
    <property type="match status" value="1"/>
</dbReference>
<organism evidence="6 7">
    <name type="scientific">Scleropages formosus</name>
    <name type="common">Asian bonytongue</name>
    <name type="synonym">Osteoglossum formosum</name>
    <dbReference type="NCBI Taxonomy" id="113540"/>
    <lineage>
        <taxon>Eukaryota</taxon>
        <taxon>Metazoa</taxon>
        <taxon>Chordata</taxon>
        <taxon>Craniata</taxon>
        <taxon>Vertebrata</taxon>
        <taxon>Euteleostomi</taxon>
        <taxon>Actinopterygii</taxon>
        <taxon>Neopterygii</taxon>
        <taxon>Teleostei</taxon>
        <taxon>Osteoglossocephala</taxon>
        <taxon>Osteoglossomorpha</taxon>
        <taxon>Osteoglossiformes</taxon>
        <taxon>Osteoglossidae</taxon>
        <taxon>Scleropages</taxon>
    </lineage>
</organism>
<evidence type="ECO:0000256" key="3">
    <source>
        <dbReference type="SAM" id="MobiDB-lite"/>
    </source>
</evidence>
<dbReference type="InterPro" id="IPR018159">
    <property type="entry name" value="Spectrin/alpha-actinin"/>
</dbReference>
<dbReference type="Gene3D" id="1.20.900.10">
    <property type="entry name" value="Dbl homology (DH) domain"/>
    <property type="match status" value="1"/>
</dbReference>
<evidence type="ECO:0000313" key="6">
    <source>
        <dbReference type="EMBL" id="KPP58916.1"/>
    </source>
</evidence>
<evidence type="ECO:0000259" key="5">
    <source>
        <dbReference type="PROSITE" id="PS50191"/>
    </source>
</evidence>
<dbReference type="Gene3D" id="1.20.58.60">
    <property type="match status" value="1"/>
</dbReference>
<gene>
    <name evidence="6" type="ORF">Z043_123218</name>
</gene>
<dbReference type="InterPro" id="IPR051336">
    <property type="entry name" value="RhoGEF_Guanine_NuclExch_SF"/>
</dbReference>
<sequence length="761" mass="86157">ASFPGNLHLVLVLKPSSFLQRTPTDIGFRFSQEDFMIKMPVVMLSSVTDLLRFIDDNQLTSEFGGTLEFCHSDWIVLRTAIESFAVTVKEIAQMLQAFGTELAETELTDEANAIDYLLRSHTDKYRQLKDDIRSVMRQGRQLLTRLEASRAAEEDSGEEKDVSQDWNTVQSPRSHVPAPPRLLAQLRDMEMAFDGFFEKHHLKLKQYLQLLRYEQNFHEMEASLEQLTAQEREIPSVGATVAQTDQLIKDLDALDKRAQDEMSRAQIIILHGHQLAANHHYAMALIVQRCNELRHYCDVLTAALRAKRAALARTRDLLLRLEEALRWCDEGAYLLANQLMDKCQSKDGAQAALRDIEKFQEGTPPPLSAGPQVLSQEYESILTPQLQAQIGAAHDKLSSVKGMIENRQASLRKLADKQERPVQPVAPRPEAQSKSPLFSPKHGKSYPAALHGHTEGRSTPTNLRFSFDLSLPGKRVSRKGPGSRKIEVMHEYGENRSSLSYRFNGEESPDILKRHVMKELIETERIYVEELLAVLLGYRAEMDNPALSRLLPPILRTKKEVLFGNMPEIYKFHSRQITGAYRPLSPSITTGETLTFCPHDLPAGPGGMLEQPGGSGLLLLGQGTTHHAHTELSQVLLCVGAEVYVCDMIALVCFQKENFQVYKRYCQNKPRSEALWRQCCDCPFFQELLKYSTGDKGTSELQEALNAMLELLKSVNDSMHQIAITGYEVRHGKKRCLGLSRGYFECLTKDIDKIFYVFFHL</sequence>
<comment type="caution">
    <text evidence="6">The sequence shown here is derived from an EMBL/GenBank/DDBJ whole genome shotgun (WGS) entry which is preliminary data.</text>
</comment>
<dbReference type="Pfam" id="PF23289">
    <property type="entry name" value="Spectrin_5"/>
    <property type="match status" value="1"/>
</dbReference>
<dbReference type="SMART" id="SM00325">
    <property type="entry name" value="RhoGEF"/>
    <property type="match status" value="1"/>
</dbReference>
<accession>A0A0P7TMI7</accession>
<evidence type="ECO:0000256" key="1">
    <source>
        <dbReference type="ARBA" id="ARBA00022658"/>
    </source>
</evidence>
<evidence type="ECO:0008006" key="8">
    <source>
        <dbReference type="Google" id="ProtNLM"/>
    </source>
</evidence>
<feature type="non-terminal residue" evidence="6">
    <location>
        <position position="1"/>
    </location>
</feature>
<evidence type="ECO:0000256" key="2">
    <source>
        <dbReference type="ARBA" id="ARBA00049987"/>
    </source>
</evidence>
<dbReference type="PROSITE" id="PS50010">
    <property type="entry name" value="DH_2"/>
    <property type="match status" value="1"/>
</dbReference>
<dbReference type="STRING" id="113540.ENSSFOP00015070491"/>
<dbReference type="Pfam" id="PF13716">
    <property type="entry name" value="CRAL_TRIO_2"/>
    <property type="match status" value="1"/>
</dbReference>
<dbReference type="InterPro" id="IPR000219">
    <property type="entry name" value="DH_dom"/>
</dbReference>
<feature type="domain" description="CRAL-TRIO" evidence="5">
    <location>
        <begin position="1"/>
        <end position="71"/>
    </location>
</feature>
<name>A0A0P7TMI7_SCLFO</name>
<dbReference type="AlphaFoldDB" id="A0A0P7TMI7"/>
<keyword evidence="1" id="KW-0344">Guanine-nucleotide releasing factor</keyword>
<feature type="region of interest" description="Disordered" evidence="3">
    <location>
        <begin position="148"/>
        <end position="178"/>
    </location>
</feature>
<feature type="region of interest" description="Disordered" evidence="3">
    <location>
        <begin position="413"/>
        <end position="462"/>
    </location>
</feature>
<dbReference type="Proteomes" id="UP000034805">
    <property type="component" value="Unassembled WGS sequence"/>
</dbReference>
<comment type="similarity">
    <text evidence="2">Belongs to the MCF2 family.</text>
</comment>